<dbReference type="EMBL" id="JAJFAZ020000002">
    <property type="protein sequence ID" value="KAI5342028.1"/>
    <property type="molecule type" value="Genomic_DNA"/>
</dbReference>
<protein>
    <submittedName>
        <fullName evidence="1">Uncharacterized protein</fullName>
    </submittedName>
</protein>
<reference evidence="1 2" key="1">
    <citation type="journal article" date="2022" name="G3 (Bethesda)">
        <title>Whole-genome sequence and methylome profiling of the almond [Prunus dulcis (Mill.) D.A. Webb] cultivar 'Nonpareil'.</title>
        <authorList>
            <person name="D'Amico-Willman K.M."/>
            <person name="Ouma W.Z."/>
            <person name="Meulia T."/>
            <person name="Sideli G.M."/>
            <person name="Gradziel T.M."/>
            <person name="Fresnedo-Ramirez J."/>
        </authorList>
    </citation>
    <scope>NUCLEOTIDE SEQUENCE [LARGE SCALE GENOMIC DNA]</scope>
    <source>
        <strain evidence="1">Clone GOH B32 T37-40</strain>
    </source>
</reference>
<gene>
    <name evidence="1" type="ORF">L3X38_009903</name>
</gene>
<comment type="caution">
    <text evidence="1">The sequence shown here is derived from an EMBL/GenBank/DDBJ whole genome shotgun (WGS) entry which is preliminary data.</text>
</comment>
<keyword evidence="2" id="KW-1185">Reference proteome</keyword>
<accession>A0AAD4WFF0</accession>
<evidence type="ECO:0000313" key="1">
    <source>
        <dbReference type="EMBL" id="KAI5342028.1"/>
    </source>
</evidence>
<proteinExistence type="predicted"/>
<name>A0AAD4WFF0_PRUDU</name>
<organism evidence="1 2">
    <name type="scientific">Prunus dulcis</name>
    <name type="common">Almond</name>
    <name type="synonym">Amygdalus dulcis</name>
    <dbReference type="NCBI Taxonomy" id="3755"/>
    <lineage>
        <taxon>Eukaryota</taxon>
        <taxon>Viridiplantae</taxon>
        <taxon>Streptophyta</taxon>
        <taxon>Embryophyta</taxon>
        <taxon>Tracheophyta</taxon>
        <taxon>Spermatophyta</taxon>
        <taxon>Magnoliopsida</taxon>
        <taxon>eudicotyledons</taxon>
        <taxon>Gunneridae</taxon>
        <taxon>Pentapetalae</taxon>
        <taxon>rosids</taxon>
        <taxon>fabids</taxon>
        <taxon>Rosales</taxon>
        <taxon>Rosaceae</taxon>
        <taxon>Amygdaloideae</taxon>
        <taxon>Amygdaleae</taxon>
        <taxon>Prunus</taxon>
    </lineage>
</organism>
<dbReference type="Proteomes" id="UP001054821">
    <property type="component" value="Chromosome 2"/>
</dbReference>
<sequence length="142" mass="15345">MIRHLLSAPLHYSARTMSLHLPSDSASTFGPKLTAVSLLSFPSLRQQLLSQRHAPKSAIVLPSLRQQLLKLTVATPASTLRHQFAKTCVAKRHPTGRAGNGSCSVGFVSCRDNKRVKNAQPEPNPFNKRVVSGSGCLLSCGF</sequence>
<evidence type="ECO:0000313" key="2">
    <source>
        <dbReference type="Proteomes" id="UP001054821"/>
    </source>
</evidence>
<dbReference type="AlphaFoldDB" id="A0AAD4WFF0"/>